<dbReference type="EMBL" id="SRQM01000397">
    <property type="protein sequence ID" value="KAG6111216.1"/>
    <property type="molecule type" value="Genomic_DNA"/>
</dbReference>
<name>A0A9P7PWG0_9HYPO</name>
<evidence type="ECO:0000313" key="10">
    <source>
        <dbReference type="EMBL" id="KAG6111216.1"/>
    </source>
</evidence>
<dbReference type="InterPro" id="IPR050524">
    <property type="entry name" value="APC_YAT"/>
</dbReference>
<keyword evidence="4" id="KW-0029">Amino-acid transport</keyword>
<dbReference type="PANTHER" id="PTHR43341:SF18">
    <property type="entry name" value="AMINO ACID PERMEASE_ SLC12A DOMAIN-CONTAINING PROTEIN"/>
    <property type="match status" value="1"/>
</dbReference>
<dbReference type="PIRSF" id="PIRSF006060">
    <property type="entry name" value="AA_transporter"/>
    <property type="match status" value="1"/>
</dbReference>
<dbReference type="InterPro" id="IPR004841">
    <property type="entry name" value="AA-permease/SLC12A_dom"/>
</dbReference>
<feature type="transmembrane region" description="Helical" evidence="8">
    <location>
        <begin position="467"/>
        <end position="489"/>
    </location>
</feature>
<dbReference type="Gene3D" id="1.20.1740.10">
    <property type="entry name" value="Amino acid/polyamine transporter I"/>
    <property type="match status" value="1"/>
</dbReference>
<feature type="transmembrane region" description="Helical" evidence="8">
    <location>
        <begin position="394"/>
        <end position="419"/>
    </location>
</feature>
<sequence length="560" mass="60869">MSIPSSPAASPPTNADNITPLTRISSIDKSPLRSHPISPHDGLKVTAAFEELTHAKRGLNQRHIQMIALAGTIGTGLFLATGRALANGGPLGILLGYAIVGGIISFVVFSMAEMSALLPLSGGIIRHAEYFFDPALAFAQGWNSVYANAILLPAEMVACAVIIDYWSHVNHAVWITVLGGLLIFSNFLLISVYGELEFVLAILKIALIVGVNILSICITAGAGPHGKPIGFQFWKDPGPFVQYLNIPGSWGQFVGFWRVLVSAAYAFSNVENISVAGAETQNPRQNIPKAAKRVFWRIFLFYLATVFCIGLIVSSADKALTARSGDAGASPFAIAATNAGIKVVPSIINAIVVTSAWSAGNSAMLVGTRTLYGLALDGHAPPFFKRTNRFGTPWISVAAVGSFMLLGYLTLSSAASVVFGWLQGLVSAASFVHWINIEIVYLRFFYGCRKQGIRRDELPWKSPFQPYGAWLALVMAIILLLTGGFHVFIDGQWNWQTFVTAYFNVPLILVLYFGYKSWQGTRMVSLEEMPIRGFIDMANNNPEDEEPDAKGWRKFNILWG</sequence>
<dbReference type="GO" id="GO:0015171">
    <property type="term" value="F:amino acid transmembrane transporter activity"/>
    <property type="evidence" value="ECO:0007669"/>
    <property type="project" value="TreeGrafter"/>
</dbReference>
<feature type="region of interest" description="Disordered" evidence="7">
    <location>
        <begin position="1"/>
        <end position="20"/>
    </location>
</feature>
<keyword evidence="5 8" id="KW-1133">Transmembrane helix</keyword>
<dbReference type="Pfam" id="PF00324">
    <property type="entry name" value="AA_permease"/>
    <property type="match status" value="1"/>
</dbReference>
<keyword evidence="11" id="KW-1185">Reference proteome</keyword>
<evidence type="ECO:0000256" key="2">
    <source>
        <dbReference type="ARBA" id="ARBA00022448"/>
    </source>
</evidence>
<evidence type="ECO:0000256" key="6">
    <source>
        <dbReference type="ARBA" id="ARBA00023136"/>
    </source>
</evidence>
<reference evidence="10 11" key="1">
    <citation type="journal article" date="2020" name="bioRxiv">
        <title>Whole genome comparisons of ergot fungi reveals the divergence and evolution of species within the genus Claviceps are the result of varying mechanisms driving genome evolution and host range expansion.</title>
        <authorList>
            <person name="Wyka S.A."/>
            <person name="Mondo S.J."/>
            <person name="Liu M."/>
            <person name="Dettman J."/>
            <person name="Nalam V."/>
            <person name="Broders K.D."/>
        </authorList>
    </citation>
    <scope>NUCLEOTIDE SEQUENCE [LARGE SCALE GENOMIC DNA]</scope>
    <source>
        <strain evidence="10 11">LM576</strain>
    </source>
</reference>
<evidence type="ECO:0000313" key="11">
    <source>
        <dbReference type="Proteomes" id="UP000732380"/>
    </source>
</evidence>
<evidence type="ECO:0000256" key="1">
    <source>
        <dbReference type="ARBA" id="ARBA00004141"/>
    </source>
</evidence>
<evidence type="ECO:0000256" key="8">
    <source>
        <dbReference type="SAM" id="Phobius"/>
    </source>
</evidence>
<accession>A0A9P7PWG0</accession>
<evidence type="ECO:0000259" key="9">
    <source>
        <dbReference type="Pfam" id="PF00324"/>
    </source>
</evidence>
<dbReference type="GO" id="GO:0016020">
    <property type="term" value="C:membrane"/>
    <property type="evidence" value="ECO:0007669"/>
    <property type="project" value="UniProtKB-SubCell"/>
</dbReference>
<evidence type="ECO:0000256" key="3">
    <source>
        <dbReference type="ARBA" id="ARBA00022692"/>
    </source>
</evidence>
<evidence type="ECO:0000256" key="7">
    <source>
        <dbReference type="SAM" id="MobiDB-lite"/>
    </source>
</evidence>
<keyword evidence="3 8" id="KW-0812">Transmembrane</keyword>
<proteinExistence type="predicted"/>
<dbReference type="Proteomes" id="UP000732380">
    <property type="component" value="Unassembled WGS sequence"/>
</dbReference>
<organism evidence="10 11">
    <name type="scientific">Claviceps humidiphila</name>
    <dbReference type="NCBI Taxonomy" id="1294629"/>
    <lineage>
        <taxon>Eukaryota</taxon>
        <taxon>Fungi</taxon>
        <taxon>Dikarya</taxon>
        <taxon>Ascomycota</taxon>
        <taxon>Pezizomycotina</taxon>
        <taxon>Sordariomycetes</taxon>
        <taxon>Hypocreomycetidae</taxon>
        <taxon>Hypocreales</taxon>
        <taxon>Clavicipitaceae</taxon>
        <taxon>Claviceps</taxon>
    </lineage>
</organism>
<feature type="domain" description="Amino acid permease/ SLC12A" evidence="9">
    <location>
        <begin position="63"/>
        <end position="519"/>
    </location>
</feature>
<evidence type="ECO:0000256" key="4">
    <source>
        <dbReference type="ARBA" id="ARBA00022970"/>
    </source>
</evidence>
<dbReference type="FunFam" id="1.20.1740.10:FF:000006">
    <property type="entry name" value="General amino acid permease"/>
    <property type="match status" value="1"/>
</dbReference>
<keyword evidence="6 8" id="KW-0472">Membrane</keyword>
<feature type="compositionally biased region" description="Low complexity" evidence="7">
    <location>
        <begin position="1"/>
        <end position="12"/>
    </location>
</feature>
<feature type="transmembrane region" description="Helical" evidence="8">
    <location>
        <begin position="425"/>
        <end position="446"/>
    </location>
</feature>
<dbReference type="AlphaFoldDB" id="A0A9P7PWG0"/>
<feature type="transmembrane region" description="Helical" evidence="8">
    <location>
        <begin position="66"/>
        <end position="85"/>
    </location>
</feature>
<feature type="transmembrane region" description="Helical" evidence="8">
    <location>
        <begin position="294"/>
        <end position="313"/>
    </location>
</feature>
<keyword evidence="2" id="KW-0813">Transport</keyword>
<evidence type="ECO:0000256" key="5">
    <source>
        <dbReference type="ARBA" id="ARBA00022989"/>
    </source>
</evidence>
<dbReference type="PANTHER" id="PTHR43341">
    <property type="entry name" value="AMINO ACID PERMEASE"/>
    <property type="match status" value="1"/>
</dbReference>
<protein>
    <recommendedName>
        <fullName evidence="9">Amino acid permease/ SLC12A domain-containing protein</fullName>
    </recommendedName>
</protein>
<gene>
    <name evidence="10" type="ORF">E4U13_004934</name>
</gene>
<comment type="subcellular location">
    <subcellularLocation>
        <location evidence="1">Membrane</location>
        <topology evidence="1">Multi-pass membrane protein</topology>
    </subcellularLocation>
</comment>
<feature type="transmembrane region" description="Helical" evidence="8">
    <location>
        <begin position="172"/>
        <end position="194"/>
    </location>
</feature>
<feature type="transmembrane region" description="Helical" evidence="8">
    <location>
        <begin position="495"/>
        <end position="515"/>
    </location>
</feature>
<feature type="transmembrane region" description="Helical" evidence="8">
    <location>
        <begin position="91"/>
        <end position="112"/>
    </location>
</feature>
<feature type="transmembrane region" description="Helical" evidence="8">
    <location>
        <begin position="201"/>
        <end position="222"/>
    </location>
</feature>
<comment type="caution">
    <text evidence="10">The sequence shown here is derived from an EMBL/GenBank/DDBJ whole genome shotgun (WGS) entry which is preliminary data.</text>
</comment>